<dbReference type="AlphaFoldDB" id="A0A931BJB9"/>
<sequence>MPRKETSKLLRPTVRGCHVKLRQALYFYTPFTMYHKYFFLAAVGFISVSCSKKSDAGPSIPANTIQLSDNGQAVTFASSTATAVLETNAQGQKQMTIQAATSDNNHQIALSFADRQGVETPRTYGGDPTSARSAGSAYTVSLTNYSTRCRSTTFGTQLYQFYSGTTSPVDFKLVIQAVDVANHTVSGTFQGTYTLGCDSRNITNGQFNLPYTVKP</sequence>
<comment type="caution">
    <text evidence="1">The sequence shown here is derived from an EMBL/GenBank/DDBJ whole genome shotgun (WGS) entry which is preliminary data.</text>
</comment>
<gene>
    <name evidence="1" type="ORF">I2I01_06485</name>
</gene>
<proteinExistence type="predicted"/>
<evidence type="ECO:0000313" key="1">
    <source>
        <dbReference type="EMBL" id="MBF9141273.1"/>
    </source>
</evidence>
<evidence type="ECO:0000313" key="2">
    <source>
        <dbReference type="Proteomes" id="UP000645610"/>
    </source>
</evidence>
<protein>
    <submittedName>
        <fullName evidence="1">Uncharacterized protein</fullName>
    </submittedName>
</protein>
<dbReference type="RefSeq" id="WP_196285648.1">
    <property type="nucleotide sequence ID" value="NZ_JADQDP010000002.1"/>
</dbReference>
<organism evidence="1 2">
    <name type="scientific">Hymenobacter properus</name>
    <dbReference type="NCBI Taxonomy" id="2791026"/>
    <lineage>
        <taxon>Bacteria</taxon>
        <taxon>Pseudomonadati</taxon>
        <taxon>Bacteroidota</taxon>
        <taxon>Cytophagia</taxon>
        <taxon>Cytophagales</taxon>
        <taxon>Hymenobacteraceae</taxon>
        <taxon>Hymenobacter</taxon>
    </lineage>
</organism>
<keyword evidence="2" id="KW-1185">Reference proteome</keyword>
<reference evidence="1 2" key="1">
    <citation type="submission" date="2020-11" db="EMBL/GenBank/DDBJ databases">
        <authorList>
            <person name="Kim M.K."/>
        </authorList>
    </citation>
    <scope>NUCLEOTIDE SEQUENCE [LARGE SCALE GENOMIC DNA]</scope>
    <source>
        <strain evidence="1 2">BT439</strain>
    </source>
</reference>
<dbReference type="Proteomes" id="UP000645610">
    <property type="component" value="Unassembled WGS sequence"/>
</dbReference>
<accession>A0A931BJB9</accession>
<dbReference type="EMBL" id="JADQDP010000002">
    <property type="protein sequence ID" value="MBF9141273.1"/>
    <property type="molecule type" value="Genomic_DNA"/>
</dbReference>
<name>A0A931BJB9_9BACT</name>